<dbReference type="GO" id="GO:0044205">
    <property type="term" value="P:'de novo' UMP biosynthetic process"/>
    <property type="evidence" value="ECO:0007669"/>
    <property type="project" value="UniProtKB-UniPathway"/>
</dbReference>
<accession>A0A6C0AVK3</accession>
<dbReference type="GO" id="GO:0004151">
    <property type="term" value="F:dihydroorotase activity"/>
    <property type="evidence" value="ECO:0007669"/>
    <property type="project" value="InterPro"/>
</dbReference>
<sequence length="335" mass="38580">MIRILKPNDFHHHLRDGNLLKLTATTCFQKFNHVVVMPNLVPPILTIDKAIEYRDRIRGYDKRGNPLMTLYLHKDIPLDDLKRFKSVPEMIGIKYYPQNATTNSDLGVDTIDTVSHILKTMEDEKIPLMVHGESIEYNIDIFDREKVFVSKELSKIREQYPNLRVVLEHITTKEAVDYVLQEGIHATITPHHLLLDRNDIFRNGINPHMYCLPILKRNEDKEALIKAAMSGSPNFFLGTDSAPHEEHKKLSCCGCAGIFNSPVAVELLADLFDSEEGLNVNNFEKFVSTNGCDFYNLPYSEDVIVMTRKEWTVPEKYDNIVPLYAGKKVNWTYEE</sequence>
<keyword evidence="4" id="KW-0665">Pyrimidine biosynthesis</keyword>
<dbReference type="PIRSF" id="PIRSF001237">
    <property type="entry name" value="DHOdimr"/>
    <property type="match status" value="1"/>
</dbReference>
<dbReference type="Gene3D" id="3.20.20.140">
    <property type="entry name" value="Metal-dependent hydrolases"/>
    <property type="match status" value="1"/>
</dbReference>
<dbReference type="InterPro" id="IPR004721">
    <property type="entry name" value="DHOdimr"/>
</dbReference>
<dbReference type="PROSITE" id="PS00483">
    <property type="entry name" value="DIHYDROOROTASE_2"/>
    <property type="match status" value="1"/>
</dbReference>
<evidence type="ECO:0000256" key="1">
    <source>
        <dbReference type="ARBA" id="ARBA00022723"/>
    </source>
</evidence>
<keyword evidence="3" id="KW-0862">Zinc</keyword>
<dbReference type="GO" id="GO:0006207">
    <property type="term" value="P:'de novo' pyrimidine nucleobase biosynthetic process"/>
    <property type="evidence" value="ECO:0007669"/>
    <property type="project" value="TreeGrafter"/>
</dbReference>
<reference evidence="5" key="1">
    <citation type="journal article" date="2020" name="Nature">
        <title>Giant virus diversity and host interactions through global metagenomics.</title>
        <authorList>
            <person name="Schulz F."/>
            <person name="Roux S."/>
            <person name="Paez-Espino D."/>
            <person name="Jungbluth S."/>
            <person name="Walsh D.A."/>
            <person name="Denef V.J."/>
            <person name="McMahon K.D."/>
            <person name="Konstantinidis K.T."/>
            <person name="Eloe-Fadrosh E.A."/>
            <person name="Kyrpides N.C."/>
            <person name="Woyke T."/>
        </authorList>
    </citation>
    <scope>NUCLEOTIDE SEQUENCE</scope>
    <source>
        <strain evidence="5">GVMAG-S-ERX555943-30</strain>
    </source>
</reference>
<organism evidence="5">
    <name type="scientific">viral metagenome</name>
    <dbReference type="NCBI Taxonomy" id="1070528"/>
    <lineage>
        <taxon>unclassified sequences</taxon>
        <taxon>metagenomes</taxon>
        <taxon>organismal metagenomes</taxon>
    </lineage>
</organism>
<dbReference type="InterPro" id="IPR002195">
    <property type="entry name" value="Dihydroorotase_CS"/>
</dbReference>
<dbReference type="GO" id="GO:0046872">
    <property type="term" value="F:metal ion binding"/>
    <property type="evidence" value="ECO:0007669"/>
    <property type="project" value="UniProtKB-KW"/>
</dbReference>
<dbReference type="AlphaFoldDB" id="A0A6C0AVK3"/>
<evidence type="ECO:0000256" key="2">
    <source>
        <dbReference type="ARBA" id="ARBA00022801"/>
    </source>
</evidence>
<dbReference type="InterPro" id="IPR032466">
    <property type="entry name" value="Metal_Hydrolase"/>
</dbReference>
<proteinExistence type="inferred from homology"/>
<evidence type="ECO:0000256" key="4">
    <source>
        <dbReference type="ARBA" id="ARBA00022975"/>
    </source>
</evidence>
<evidence type="ECO:0000256" key="3">
    <source>
        <dbReference type="ARBA" id="ARBA00022833"/>
    </source>
</evidence>
<evidence type="ECO:0000313" key="5">
    <source>
        <dbReference type="EMBL" id="QHS83311.1"/>
    </source>
</evidence>
<dbReference type="PANTHER" id="PTHR43137">
    <property type="entry name" value="DIHYDROOROTASE"/>
    <property type="match status" value="1"/>
</dbReference>
<name>A0A6C0AVK3_9ZZZZ</name>
<dbReference type="UniPathway" id="UPA00070">
    <property type="reaction ID" value="UER00117"/>
</dbReference>
<keyword evidence="2" id="KW-0378">Hydrolase</keyword>
<dbReference type="EMBL" id="MN738751">
    <property type="protein sequence ID" value="QHS83311.1"/>
    <property type="molecule type" value="Genomic_DNA"/>
</dbReference>
<dbReference type="PANTHER" id="PTHR43137:SF1">
    <property type="entry name" value="DIHYDROOROTASE"/>
    <property type="match status" value="1"/>
</dbReference>
<dbReference type="SUPFAM" id="SSF51556">
    <property type="entry name" value="Metallo-dependent hydrolases"/>
    <property type="match status" value="1"/>
</dbReference>
<protein>
    <submittedName>
        <fullName evidence="5">Uncharacterized protein</fullName>
    </submittedName>
</protein>
<dbReference type="GO" id="GO:0005737">
    <property type="term" value="C:cytoplasm"/>
    <property type="evidence" value="ECO:0007669"/>
    <property type="project" value="TreeGrafter"/>
</dbReference>
<dbReference type="NCBIfam" id="TIGR00856">
    <property type="entry name" value="pyrC_dimer"/>
    <property type="match status" value="1"/>
</dbReference>
<dbReference type="HAMAP" id="MF_00219">
    <property type="entry name" value="PyrC_classII"/>
    <property type="match status" value="1"/>
</dbReference>
<keyword evidence="1" id="KW-0479">Metal-binding</keyword>